<keyword evidence="1" id="KW-0812">Transmembrane</keyword>
<feature type="transmembrane region" description="Helical" evidence="1">
    <location>
        <begin position="166"/>
        <end position="184"/>
    </location>
</feature>
<dbReference type="RefSeq" id="WP_001830426.1">
    <property type="nucleotide sequence ID" value="NC_004461.1"/>
</dbReference>
<keyword evidence="1" id="KW-0472">Membrane</keyword>
<evidence type="ECO:0000313" key="2">
    <source>
        <dbReference type="EMBL" id="AAO05153.1"/>
    </source>
</evidence>
<dbReference type="GeneID" id="50018345"/>
<feature type="transmembrane region" description="Helical" evidence="1">
    <location>
        <begin position="61"/>
        <end position="82"/>
    </location>
</feature>
<dbReference type="HOGENOM" id="CLU_087293_0_0_9"/>
<dbReference type="Proteomes" id="UP000001411">
    <property type="component" value="Chromosome"/>
</dbReference>
<name>A0A0H2VJE1_STAES</name>
<dbReference type="PATRIC" id="fig|176280.10.peg.1519"/>
<dbReference type="KEGG" id="sep:SE_1554"/>
<feature type="transmembrane region" description="Helical" evidence="1">
    <location>
        <begin position="29"/>
        <end position="49"/>
    </location>
</feature>
<dbReference type="eggNOG" id="COG1682">
    <property type="taxonomic scope" value="Bacteria"/>
</dbReference>
<dbReference type="OrthoDB" id="2417273at2"/>
<reference evidence="2 3" key="1">
    <citation type="journal article" date="2003" name="Mol. Microbiol.">
        <title>Genome-based analysis of virulence genes in a non-biofilm-forming Staphylococcus epidermidis strain (ATCC 12228).</title>
        <authorList>
            <person name="Zhang Y.Q."/>
            <person name="Ren S.X."/>
            <person name="Li H.L."/>
            <person name="Wang Y.X."/>
            <person name="Fu G."/>
            <person name="Yang J."/>
            <person name="Qin Z.Q."/>
            <person name="Miao Y.G."/>
            <person name="Wang W.Y."/>
            <person name="Chen R.S."/>
            <person name="Shen Y."/>
            <person name="Chen Z."/>
            <person name="Yuan Z.H."/>
            <person name="Zhao G.P."/>
            <person name="Qu D."/>
            <person name="Danchin A."/>
            <person name="Wen Y.M."/>
        </authorList>
    </citation>
    <scope>NUCLEOTIDE SEQUENCE [LARGE SCALE GENOMIC DNA]</scope>
    <source>
        <strain evidence="3">ATCC 12228 / FDA PCI 1200</strain>
    </source>
</reference>
<evidence type="ECO:0000313" key="3">
    <source>
        <dbReference type="Proteomes" id="UP000001411"/>
    </source>
</evidence>
<feature type="transmembrane region" description="Helical" evidence="1">
    <location>
        <begin position="224"/>
        <end position="243"/>
    </location>
</feature>
<gene>
    <name evidence="2" type="ordered locus">SE_1554</name>
</gene>
<organism evidence="2 3">
    <name type="scientific">Staphylococcus epidermidis (strain ATCC 12228 / FDA PCI 1200)</name>
    <dbReference type="NCBI Taxonomy" id="176280"/>
    <lineage>
        <taxon>Bacteria</taxon>
        <taxon>Bacillati</taxon>
        <taxon>Bacillota</taxon>
        <taxon>Bacilli</taxon>
        <taxon>Bacillales</taxon>
        <taxon>Staphylococcaceae</taxon>
        <taxon>Staphylococcus</taxon>
    </lineage>
</organism>
<keyword evidence="1" id="KW-1133">Transmembrane helix</keyword>
<sequence length="276" mass="31824">MIDNLIVYIKNLPHLFSFCTQRLKQTWKWFAISLIIGLVIILALEGFFNFNHTTDIVQVRWLFRISSFIIFSIIIQSIYIAYKYYIRDFVVMKSFHISAVTPTIVIAMLGLITILILGIVIIILKPVNFEASILSFLYYLVILAIFISVTSIILGLLSYAIKHVKLIFIIVSAISFFMVPITYIPNTNLNVVNHIMMLNPLYYFVNGSSQAIVFGTISMSNLPYHLYIIILIGIICVINYALVRHIAFDKYQNQSNQKNYSKKNKEKECLNVKLDK</sequence>
<protein>
    <submittedName>
        <fullName evidence="2">Teichoic acid transport protein tagG</fullName>
    </submittedName>
</protein>
<proteinExistence type="predicted"/>
<feature type="transmembrane region" description="Helical" evidence="1">
    <location>
        <begin position="103"/>
        <end position="124"/>
    </location>
</feature>
<dbReference type="AlphaFoldDB" id="A0A0H2VJE1"/>
<dbReference type="EMBL" id="AE015929">
    <property type="protein sequence ID" value="AAO05153.1"/>
    <property type="molecule type" value="Genomic_DNA"/>
</dbReference>
<accession>A0A0H2VJE1</accession>
<evidence type="ECO:0000256" key="1">
    <source>
        <dbReference type="SAM" id="Phobius"/>
    </source>
</evidence>
<feature type="transmembrane region" description="Helical" evidence="1">
    <location>
        <begin position="136"/>
        <end position="159"/>
    </location>
</feature>